<dbReference type="PANTHER" id="PTHR47031:SF3">
    <property type="entry name" value="SAP DOMAIN-CONTAINING PROTEIN"/>
    <property type="match status" value="1"/>
</dbReference>
<feature type="region of interest" description="Disordered" evidence="1">
    <location>
        <begin position="272"/>
        <end position="323"/>
    </location>
</feature>
<keyword evidence="4" id="KW-1185">Reference proteome</keyword>
<dbReference type="EMBL" id="CM035409">
    <property type="protein sequence ID" value="KAH7438486.1"/>
    <property type="molecule type" value="Genomic_DNA"/>
</dbReference>
<feature type="compositionally biased region" description="Polar residues" evidence="1">
    <location>
        <begin position="273"/>
        <end position="287"/>
    </location>
</feature>
<feature type="compositionally biased region" description="Polar residues" evidence="1">
    <location>
        <begin position="295"/>
        <end position="304"/>
    </location>
</feature>
<evidence type="ECO:0000313" key="4">
    <source>
        <dbReference type="Proteomes" id="UP000825935"/>
    </source>
</evidence>
<dbReference type="EMBL" id="CM035409">
    <property type="protein sequence ID" value="KAH7438484.1"/>
    <property type="molecule type" value="Genomic_DNA"/>
</dbReference>
<feature type="region of interest" description="Disordered" evidence="1">
    <location>
        <begin position="47"/>
        <end position="98"/>
    </location>
</feature>
<protein>
    <recommendedName>
        <fullName evidence="2">SAP domain-containing protein</fullName>
    </recommendedName>
</protein>
<dbReference type="InterPro" id="IPR032552">
    <property type="entry name" value="RSB_motif"/>
</dbReference>
<organism evidence="3 4">
    <name type="scientific">Ceratopteris richardii</name>
    <name type="common">Triangle waterfern</name>
    <dbReference type="NCBI Taxonomy" id="49495"/>
    <lineage>
        <taxon>Eukaryota</taxon>
        <taxon>Viridiplantae</taxon>
        <taxon>Streptophyta</taxon>
        <taxon>Embryophyta</taxon>
        <taxon>Tracheophyta</taxon>
        <taxon>Polypodiopsida</taxon>
        <taxon>Polypodiidae</taxon>
        <taxon>Polypodiales</taxon>
        <taxon>Pteridineae</taxon>
        <taxon>Pteridaceae</taxon>
        <taxon>Parkerioideae</taxon>
        <taxon>Ceratopteris</taxon>
    </lineage>
</organism>
<proteinExistence type="predicted"/>
<dbReference type="AlphaFoldDB" id="A0A8T2UYC7"/>
<gene>
    <name evidence="3" type="ORF">KP509_04G016900</name>
</gene>
<dbReference type="SUPFAM" id="SSF54928">
    <property type="entry name" value="RNA-binding domain, RBD"/>
    <property type="match status" value="1"/>
</dbReference>
<evidence type="ECO:0000259" key="2">
    <source>
        <dbReference type="PROSITE" id="PS50800"/>
    </source>
</evidence>
<dbReference type="CDD" id="cd12432">
    <property type="entry name" value="RRM_ACINU"/>
    <property type="match status" value="1"/>
</dbReference>
<feature type="region of interest" description="Disordered" evidence="1">
    <location>
        <begin position="656"/>
        <end position="704"/>
    </location>
</feature>
<dbReference type="InterPro" id="IPR003034">
    <property type="entry name" value="SAP_dom"/>
</dbReference>
<dbReference type="InterPro" id="IPR034257">
    <property type="entry name" value="Acinus_RRM"/>
</dbReference>
<dbReference type="InterPro" id="IPR035979">
    <property type="entry name" value="RBD_domain_sf"/>
</dbReference>
<accession>A0A8T2UYC7</accession>
<feature type="compositionally biased region" description="Basic and acidic residues" evidence="1">
    <location>
        <begin position="55"/>
        <end position="65"/>
    </location>
</feature>
<dbReference type="SMART" id="SM00513">
    <property type="entry name" value="SAP"/>
    <property type="match status" value="1"/>
</dbReference>
<dbReference type="Proteomes" id="UP000825935">
    <property type="component" value="Chromosome 4"/>
</dbReference>
<dbReference type="EMBL" id="CM035409">
    <property type="protein sequence ID" value="KAH7438487.1"/>
    <property type="molecule type" value="Genomic_DNA"/>
</dbReference>
<sequence>MSNLPSSPGNRPLDQLKVAELREELRKRGLSLKGVKKELCERLEEAINQEQRGGPVHEESQKDVTETDTTGVKGDDGMLDDREEAPNVKAPSETMELERVPLSRSDPLTVSVPVNERTNTSQGLPLPAVSAPDGVHGVSEAREQCNTAGDLKSYNNSVLFVDDAASENGDSALPSESVHNKDINIVDASEEAISAANAVSDMGHEVNHGKLPNSVMPEVLDEKNIAAVHAECGMNDTEVSPLVSAENAETQGRAGNKVSVMVYGVNALGCSEGQKSSETVLPESSLQIPREGGATSPSSDTVTPENDLKPSELPEPDVGDLNHNEQGALTHEVKPNVQLGFQRKHGDININGMAKTDADVLVGTDVKLNKHSEDGRALEEKVKHEMVSANSIQEVNIYGNDNILKSEGEDNNSGYSAQMSEGAKKDIDMKLVDDSFPSDVQTKRGNEFKVQEPAKRMRRWNAGNHATADTLKPVTSGSVEDIVLPENKNGSCSPSPKPTAKGEMAPRLLPGISDSSSGLPKRTTPKVVATTRSLPPLVKVESCESKRIVPPSKRTPSNTLKVDGFVRPFTLKSLQDTLASFGKFSYFWMDDIKTHCYVSYPSVNDAVAARNWLFGRQWPPIVGNFLSADFVDPNELKIRIEGLSEKPQAGSALALTRVPDPMPAPSRPDHSQSFPTNSTASSMSLPPLEQRLCPPPEPPMPTLEDLFLKTKAKPHIYYLPLTDEQVAERLKNK</sequence>
<feature type="compositionally biased region" description="Basic and acidic residues" evidence="1">
    <location>
        <begin position="73"/>
        <end position="86"/>
    </location>
</feature>
<dbReference type="Pfam" id="PF16294">
    <property type="entry name" value="RSB_motif"/>
    <property type="match status" value="1"/>
</dbReference>
<dbReference type="OMA" id="DEDKHAN"/>
<dbReference type="SUPFAM" id="SSF68906">
    <property type="entry name" value="SAP domain"/>
    <property type="match status" value="1"/>
</dbReference>
<name>A0A8T2UYC7_CERRI</name>
<evidence type="ECO:0000256" key="1">
    <source>
        <dbReference type="SAM" id="MobiDB-lite"/>
    </source>
</evidence>
<feature type="domain" description="SAP" evidence="2">
    <location>
        <begin position="13"/>
        <end position="47"/>
    </location>
</feature>
<reference evidence="3" key="1">
    <citation type="submission" date="2021-08" db="EMBL/GenBank/DDBJ databases">
        <title>WGS assembly of Ceratopteris richardii.</title>
        <authorList>
            <person name="Marchant D.B."/>
            <person name="Chen G."/>
            <person name="Jenkins J."/>
            <person name="Shu S."/>
            <person name="Leebens-Mack J."/>
            <person name="Grimwood J."/>
            <person name="Schmutz J."/>
            <person name="Soltis P."/>
            <person name="Soltis D."/>
            <person name="Chen Z.-H."/>
        </authorList>
    </citation>
    <scope>NUCLEOTIDE SEQUENCE</scope>
    <source>
        <strain evidence="3">Whitten #5841</strain>
        <tissue evidence="3">Leaf</tissue>
    </source>
</reference>
<feature type="compositionally biased region" description="Polar residues" evidence="1">
    <location>
        <begin position="671"/>
        <end position="684"/>
    </location>
</feature>
<dbReference type="PROSITE" id="PS50800">
    <property type="entry name" value="SAP"/>
    <property type="match status" value="1"/>
</dbReference>
<dbReference type="PANTHER" id="PTHR47031">
    <property type="entry name" value="SAP DNA-BINDING DOMAIN-CONTAINING PROTEIN"/>
    <property type="match status" value="1"/>
</dbReference>
<dbReference type="GO" id="GO:0003676">
    <property type="term" value="F:nucleic acid binding"/>
    <property type="evidence" value="ECO:0007669"/>
    <property type="project" value="InterPro"/>
</dbReference>
<evidence type="ECO:0000313" key="3">
    <source>
        <dbReference type="EMBL" id="KAH7438484.1"/>
    </source>
</evidence>
<feature type="region of interest" description="Disordered" evidence="1">
    <location>
        <begin position="485"/>
        <end position="504"/>
    </location>
</feature>
<dbReference type="Pfam" id="PF02037">
    <property type="entry name" value="SAP"/>
    <property type="match status" value="1"/>
</dbReference>
<dbReference type="InterPro" id="IPR036361">
    <property type="entry name" value="SAP_dom_sf"/>
</dbReference>
<dbReference type="EMBL" id="CM035409">
    <property type="protein sequence ID" value="KAH7438485.1"/>
    <property type="molecule type" value="Genomic_DNA"/>
</dbReference>
<dbReference type="Gene3D" id="1.10.720.30">
    <property type="entry name" value="SAP domain"/>
    <property type="match status" value="1"/>
</dbReference>
<dbReference type="OrthoDB" id="5348404at2759"/>
<comment type="caution">
    <text evidence="3">The sequence shown here is derived from an EMBL/GenBank/DDBJ whole genome shotgun (WGS) entry which is preliminary data.</text>
</comment>